<dbReference type="PANTHER" id="PTHR24161:SF119">
    <property type="entry name" value="ANKYRIN REPEAT DOMAIN 44"/>
    <property type="match status" value="1"/>
</dbReference>
<gene>
    <name evidence="4" type="ORF">GGX14DRAFT_372280</name>
</gene>
<dbReference type="Gene3D" id="1.25.40.20">
    <property type="entry name" value="Ankyrin repeat-containing domain"/>
    <property type="match status" value="2"/>
</dbReference>
<dbReference type="SUPFAM" id="SSF48403">
    <property type="entry name" value="Ankyrin repeat"/>
    <property type="match status" value="1"/>
</dbReference>
<evidence type="ECO:0000313" key="4">
    <source>
        <dbReference type="EMBL" id="KAJ7200334.1"/>
    </source>
</evidence>
<evidence type="ECO:0000313" key="5">
    <source>
        <dbReference type="Proteomes" id="UP001219525"/>
    </source>
</evidence>
<evidence type="ECO:0000256" key="2">
    <source>
        <dbReference type="ARBA" id="ARBA00023043"/>
    </source>
</evidence>
<dbReference type="EMBL" id="JARJCW010000063">
    <property type="protein sequence ID" value="KAJ7200334.1"/>
    <property type="molecule type" value="Genomic_DNA"/>
</dbReference>
<dbReference type="PROSITE" id="PS50088">
    <property type="entry name" value="ANK_REPEAT"/>
    <property type="match status" value="3"/>
</dbReference>
<name>A0AAD6Y436_9AGAR</name>
<dbReference type="PROSITE" id="PS50297">
    <property type="entry name" value="ANK_REP_REGION"/>
    <property type="match status" value="1"/>
</dbReference>
<dbReference type="SMART" id="SM00248">
    <property type="entry name" value="ANK"/>
    <property type="match status" value="6"/>
</dbReference>
<proteinExistence type="predicted"/>
<dbReference type="Proteomes" id="UP001219525">
    <property type="component" value="Unassembled WGS sequence"/>
</dbReference>
<keyword evidence="2 3" id="KW-0040">ANK repeat</keyword>
<dbReference type="Pfam" id="PF00023">
    <property type="entry name" value="Ank"/>
    <property type="match status" value="1"/>
</dbReference>
<dbReference type="AlphaFoldDB" id="A0AAD6Y436"/>
<feature type="repeat" description="ANK" evidence="3">
    <location>
        <begin position="120"/>
        <end position="153"/>
    </location>
</feature>
<reference evidence="4" key="1">
    <citation type="submission" date="2023-03" db="EMBL/GenBank/DDBJ databases">
        <title>Massive genome expansion in bonnet fungi (Mycena s.s.) driven by repeated elements and novel gene families across ecological guilds.</title>
        <authorList>
            <consortium name="Lawrence Berkeley National Laboratory"/>
            <person name="Harder C.B."/>
            <person name="Miyauchi S."/>
            <person name="Viragh M."/>
            <person name="Kuo A."/>
            <person name="Thoen E."/>
            <person name="Andreopoulos B."/>
            <person name="Lu D."/>
            <person name="Skrede I."/>
            <person name="Drula E."/>
            <person name="Henrissat B."/>
            <person name="Morin E."/>
            <person name="Kohler A."/>
            <person name="Barry K."/>
            <person name="LaButti K."/>
            <person name="Morin E."/>
            <person name="Salamov A."/>
            <person name="Lipzen A."/>
            <person name="Mereny Z."/>
            <person name="Hegedus B."/>
            <person name="Baldrian P."/>
            <person name="Stursova M."/>
            <person name="Weitz H."/>
            <person name="Taylor A."/>
            <person name="Grigoriev I.V."/>
            <person name="Nagy L.G."/>
            <person name="Martin F."/>
            <person name="Kauserud H."/>
        </authorList>
    </citation>
    <scope>NUCLEOTIDE SEQUENCE</scope>
    <source>
        <strain evidence="4">9144</strain>
    </source>
</reference>
<feature type="repeat" description="ANK" evidence="3">
    <location>
        <begin position="154"/>
        <end position="186"/>
    </location>
</feature>
<feature type="repeat" description="ANK" evidence="3">
    <location>
        <begin position="46"/>
        <end position="78"/>
    </location>
</feature>
<protein>
    <submittedName>
        <fullName evidence="4">Ankyrin repeat-containing domain protein</fullName>
    </submittedName>
</protein>
<keyword evidence="5" id="KW-1185">Reference proteome</keyword>
<dbReference type="PANTHER" id="PTHR24161">
    <property type="entry name" value="ANK_REP_REGION DOMAIN-CONTAINING PROTEIN-RELATED"/>
    <property type="match status" value="1"/>
</dbReference>
<keyword evidence="1" id="KW-0677">Repeat</keyword>
<evidence type="ECO:0000256" key="1">
    <source>
        <dbReference type="ARBA" id="ARBA00022737"/>
    </source>
</evidence>
<dbReference type="InterPro" id="IPR036770">
    <property type="entry name" value="Ankyrin_rpt-contain_sf"/>
</dbReference>
<comment type="caution">
    <text evidence="4">The sequence shown here is derived from an EMBL/GenBank/DDBJ whole genome shotgun (WGS) entry which is preliminary data.</text>
</comment>
<dbReference type="InterPro" id="IPR002110">
    <property type="entry name" value="Ankyrin_rpt"/>
</dbReference>
<evidence type="ECO:0000256" key="3">
    <source>
        <dbReference type="PROSITE-ProRule" id="PRU00023"/>
    </source>
</evidence>
<dbReference type="Pfam" id="PF12796">
    <property type="entry name" value="Ank_2"/>
    <property type="match status" value="1"/>
</dbReference>
<sequence length="298" mass="32894">MHFSRIHCEILGLPVPGDSSNRDIPLFPANLDQDQDTPHVDSLDRTSRTPLSWAAQRGDGEWCTKLLERGANMFLVDTEGNSALHYSVQARGPHALRALLRHFHAVESYRPSNLNISNNGGWTPLHHAAYYQDDPAFVTLLISSRANINAVTKVGKTPAMMAALCKRPRSLRVLIEHHANLNVTDKNGWNALKLAILNSPADAVCVGLLVGASGVDLSPDQGEDGETVLHFVARKPAVDIFDALKEVVRRKLVDPSERNREGLTAMEVLERSERVLAAKRIGDERLVEGFRELINVSL</sequence>
<organism evidence="4 5">
    <name type="scientific">Mycena pura</name>
    <dbReference type="NCBI Taxonomy" id="153505"/>
    <lineage>
        <taxon>Eukaryota</taxon>
        <taxon>Fungi</taxon>
        <taxon>Dikarya</taxon>
        <taxon>Basidiomycota</taxon>
        <taxon>Agaricomycotina</taxon>
        <taxon>Agaricomycetes</taxon>
        <taxon>Agaricomycetidae</taxon>
        <taxon>Agaricales</taxon>
        <taxon>Marasmiineae</taxon>
        <taxon>Mycenaceae</taxon>
        <taxon>Mycena</taxon>
    </lineage>
</organism>
<accession>A0AAD6Y436</accession>